<protein>
    <recommendedName>
        <fullName evidence="7">Biotin synthase auxiliary protein</fullName>
    </recommendedName>
</protein>
<feature type="domain" description="Biotin synthase auxiliary protein C-terminal" evidence="8">
    <location>
        <begin position="64"/>
        <end position="86"/>
    </location>
</feature>
<keyword evidence="3" id="KW-0093">Biotin biosynthesis</keyword>
<evidence type="ECO:0000256" key="6">
    <source>
        <dbReference type="ARBA" id="ARBA00093780"/>
    </source>
</evidence>
<evidence type="ECO:0000256" key="3">
    <source>
        <dbReference type="ARBA" id="ARBA00022756"/>
    </source>
</evidence>
<keyword evidence="2" id="KW-0479">Metal-binding</keyword>
<evidence type="ECO:0000313" key="10">
    <source>
        <dbReference type="Proteomes" id="UP000285278"/>
    </source>
</evidence>
<proteinExistence type="inferred from homology"/>
<reference evidence="9 10" key="1">
    <citation type="submission" date="2018-09" db="EMBL/GenBank/DDBJ databases">
        <title>Optimization and identification of Corynebacterium falsenii FN1-14 from fish paste.</title>
        <authorList>
            <person name="Daroonpunt R."/>
            <person name="Tanasupawat S."/>
        </authorList>
    </citation>
    <scope>NUCLEOTIDE SEQUENCE [LARGE SCALE GENOMIC DNA]</scope>
    <source>
        <strain evidence="9 10">FN1-14</strain>
    </source>
</reference>
<dbReference type="AlphaFoldDB" id="A0A418Q7U3"/>
<evidence type="ECO:0000256" key="2">
    <source>
        <dbReference type="ARBA" id="ARBA00022723"/>
    </source>
</evidence>
<evidence type="ECO:0000256" key="1">
    <source>
        <dbReference type="ARBA" id="ARBA00001915"/>
    </source>
</evidence>
<accession>A0A418Q7U3</accession>
<organism evidence="9 10">
    <name type="scientific">Corynebacterium falsenii</name>
    <dbReference type="NCBI Taxonomy" id="108486"/>
    <lineage>
        <taxon>Bacteria</taxon>
        <taxon>Bacillati</taxon>
        <taxon>Actinomycetota</taxon>
        <taxon>Actinomycetes</taxon>
        <taxon>Mycobacteriales</taxon>
        <taxon>Corynebacteriaceae</taxon>
        <taxon>Corynebacterium</taxon>
    </lineage>
</organism>
<keyword evidence="4" id="KW-0408">Iron</keyword>
<keyword evidence="10" id="KW-1185">Reference proteome</keyword>
<evidence type="ECO:0000256" key="4">
    <source>
        <dbReference type="ARBA" id="ARBA00023004"/>
    </source>
</evidence>
<gene>
    <name evidence="9" type="ORF">D3M95_04970</name>
</gene>
<dbReference type="OrthoDB" id="3829284at2"/>
<evidence type="ECO:0000256" key="5">
    <source>
        <dbReference type="ARBA" id="ARBA00093761"/>
    </source>
</evidence>
<evidence type="ECO:0000256" key="7">
    <source>
        <dbReference type="ARBA" id="ARBA00093796"/>
    </source>
</evidence>
<dbReference type="Proteomes" id="UP000285278">
    <property type="component" value="Unassembled WGS sequence"/>
</dbReference>
<comment type="similarity">
    <text evidence="6">Belongs to the BsaP family.</text>
</comment>
<name>A0A418Q7U3_9CORY</name>
<evidence type="ECO:0000313" key="9">
    <source>
        <dbReference type="EMBL" id="RIX35367.1"/>
    </source>
</evidence>
<dbReference type="InterPro" id="IPR058605">
    <property type="entry name" value="BsaP_C"/>
</dbReference>
<dbReference type="STRING" id="1451189.CFAL_04125"/>
<dbReference type="EMBL" id="QXJK01000004">
    <property type="protein sequence ID" value="RIX35367.1"/>
    <property type="molecule type" value="Genomic_DNA"/>
</dbReference>
<sequence length="99" mass="10629">MPHGTSELTAAYLLGQEISYDPHSGQPLRAEGIKPARGALAGRSVGARAGLEPPRFCPLCGRRMQVQVDPMGWTAACSRHGDIDATIYLDRMPTLPEQG</sequence>
<dbReference type="Pfam" id="PF26519">
    <property type="entry name" value="BsaP"/>
    <property type="match status" value="1"/>
</dbReference>
<comment type="function">
    <text evidence="5">Required for the activity of the biotin synthase BioB.</text>
</comment>
<comment type="caution">
    <text evidence="9">The sequence shown here is derived from an EMBL/GenBank/DDBJ whole genome shotgun (WGS) entry which is preliminary data.</text>
</comment>
<evidence type="ECO:0000259" key="8">
    <source>
        <dbReference type="Pfam" id="PF26519"/>
    </source>
</evidence>
<comment type="cofactor">
    <cofactor evidence="1">
        <name>iron-sulfur cluster</name>
        <dbReference type="ChEBI" id="CHEBI:30408"/>
    </cofactor>
</comment>